<keyword evidence="1" id="KW-1133">Transmembrane helix</keyword>
<keyword evidence="1" id="KW-0812">Transmembrane</keyword>
<feature type="transmembrane region" description="Helical" evidence="1">
    <location>
        <begin position="35"/>
        <end position="53"/>
    </location>
</feature>
<evidence type="ECO:0008006" key="4">
    <source>
        <dbReference type="Google" id="ProtNLM"/>
    </source>
</evidence>
<evidence type="ECO:0000313" key="3">
    <source>
        <dbReference type="Proteomes" id="UP001479520"/>
    </source>
</evidence>
<dbReference type="EMBL" id="CP151406">
    <property type="protein sequence ID" value="WZJ20609.1"/>
    <property type="molecule type" value="Genomic_DNA"/>
</dbReference>
<gene>
    <name evidence="2" type="ORF">AADV58_11675</name>
</gene>
<accession>A0ABZ2XGH2</accession>
<organism evidence="2 3">
    <name type="scientific">Azonexus hydrophilus</name>
    <dbReference type="NCBI Taxonomy" id="418702"/>
    <lineage>
        <taxon>Bacteria</taxon>
        <taxon>Pseudomonadati</taxon>
        <taxon>Pseudomonadota</taxon>
        <taxon>Betaproteobacteria</taxon>
        <taxon>Rhodocyclales</taxon>
        <taxon>Azonexaceae</taxon>
        <taxon>Azonexus</taxon>
    </lineage>
</organism>
<name>A0ABZ2XGH2_9RHOO</name>
<keyword evidence="1" id="KW-0472">Membrane</keyword>
<dbReference type="RefSeq" id="WP_341743274.1">
    <property type="nucleotide sequence ID" value="NZ_CP151406.1"/>
</dbReference>
<reference evidence="2 3" key="1">
    <citation type="submission" date="2024-04" db="EMBL/GenBank/DDBJ databases">
        <title>Dissimilatory iodate-reducing microorganisms contribute to the enrichment of iodine in groundwater.</title>
        <authorList>
            <person name="Jiang Z."/>
        </authorList>
    </citation>
    <scope>NUCLEOTIDE SEQUENCE [LARGE SCALE GENOMIC DNA]</scope>
    <source>
        <strain evidence="2 3">NCP973</strain>
    </source>
</reference>
<protein>
    <recommendedName>
        <fullName evidence="4">Zinc-ribbon domain-containing protein</fullName>
    </recommendedName>
</protein>
<sequence length="171" mass="18873">MKNIQCSNCSQEISRKAPTCPKCGHPNKVAHHVSSWQVLFTLGMCFVVIWWLATSDSPPVSGGANSANTPDPKSVALSNIELKNLRWSKEGFGNVMQLSVTLINKGQRDVKDIELKCEHFSNSGTRIDSNKRIIYEIIPAGKSKTIKEFGMGFIHNQATKTGCHISDLVLM</sequence>
<proteinExistence type="predicted"/>
<dbReference type="Proteomes" id="UP001479520">
    <property type="component" value="Chromosome"/>
</dbReference>
<evidence type="ECO:0000313" key="2">
    <source>
        <dbReference type="EMBL" id="WZJ20609.1"/>
    </source>
</evidence>
<keyword evidence="3" id="KW-1185">Reference proteome</keyword>
<evidence type="ECO:0000256" key="1">
    <source>
        <dbReference type="SAM" id="Phobius"/>
    </source>
</evidence>